<proteinExistence type="predicted"/>
<evidence type="ECO:0000256" key="1">
    <source>
        <dbReference type="SAM" id="Phobius"/>
    </source>
</evidence>
<dbReference type="EMBL" id="GL983940">
    <property type="protein sequence ID" value="EGR30823.1"/>
    <property type="molecule type" value="Genomic_DNA"/>
</dbReference>
<keyword evidence="1" id="KW-1133">Transmembrane helix</keyword>
<evidence type="ECO:0000259" key="2">
    <source>
        <dbReference type="Pfam" id="PF04547"/>
    </source>
</evidence>
<keyword evidence="1" id="KW-0472">Membrane</keyword>
<dbReference type="Pfam" id="PF04547">
    <property type="entry name" value="Anoctamin"/>
    <property type="match status" value="1"/>
</dbReference>
<protein>
    <recommendedName>
        <fullName evidence="2">Anoctamin transmembrane domain-containing protein</fullName>
    </recommendedName>
</protein>
<feature type="transmembrane region" description="Helical" evidence="1">
    <location>
        <begin position="53"/>
        <end position="70"/>
    </location>
</feature>
<dbReference type="Proteomes" id="UP000008983">
    <property type="component" value="Unassembled WGS sequence"/>
</dbReference>
<keyword evidence="4" id="KW-1185">Reference proteome</keyword>
<dbReference type="InterPro" id="IPR049452">
    <property type="entry name" value="Anoctamin_TM"/>
</dbReference>
<dbReference type="OrthoDB" id="292929at2759"/>
<dbReference type="AlphaFoldDB" id="G0QVD4"/>
<organism evidence="3 4">
    <name type="scientific">Ichthyophthirius multifiliis</name>
    <name type="common">White spot disease agent</name>
    <name type="synonym">Ich</name>
    <dbReference type="NCBI Taxonomy" id="5932"/>
    <lineage>
        <taxon>Eukaryota</taxon>
        <taxon>Sar</taxon>
        <taxon>Alveolata</taxon>
        <taxon>Ciliophora</taxon>
        <taxon>Intramacronucleata</taxon>
        <taxon>Oligohymenophorea</taxon>
        <taxon>Hymenostomatida</taxon>
        <taxon>Ophryoglenina</taxon>
        <taxon>Ichthyophthirius</taxon>
    </lineage>
</organism>
<evidence type="ECO:0000313" key="4">
    <source>
        <dbReference type="Proteomes" id="UP000008983"/>
    </source>
</evidence>
<dbReference type="InParanoid" id="G0QVD4"/>
<keyword evidence="1" id="KW-0812">Transmembrane</keyword>
<feature type="domain" description="Anoctamin transmembrane" evidence="2">
    <location>
        <begin position="3"/>
        <end position="73"/>
    </location>
</feature>
<dbReference type="GeneID" id="14906939"/>
<feature type="transmembrane region" description="Helical" evidence="1">
    <location>
        <begin position="91"/>
        <end position="109"/>
    </location>
</feature>
<evidence type="ECO:0000313" key="3">
    <source>
        <dbReference type="EMBL" id="EGR30823.1"/>
    </source>
</evidence>
<sequence length="112" mass="13370">MDEIRKICSESLIPYLIKQQKKKKKNTGYEKDITFQKFIKEIELWDYDDFDDYIEVVAQIAFICLFAYVSRFAVSTLQNLGDWSVEFCGKTFGIFVYLYKYCVLLFRLFSGF</sequence>
<accession>G0QVD4</accession>
<reference evidence="3 4" key="1">
    <citation type="submission" date="2011-07" db="EMBL/GenBank/DDBJ databases">
        <authorList>
            <person name="Coyne R."/>
            <person name="Brami D."/>
            <person name="Johnson J."/>
            <person name="Hostetler J."/>
            <person name="Hannick L."/>
            <person name="Clark T."/>
            <person name="Cassidy-Hanley D."/>
            <person name="Inman J."/>
        </authorList>
    </citation>
    <scope>NUCLEOTIDE SEQUENCE [LARGE SCALE GENOMIC DNA]</scope>
    <source>
        <strain evidence="3 4">G5</strain>
    </source>
</reference>
<dbReference type="RefSeq" id="XP_004032410.1">
    <property type="nucleotide sequence ID" value="XM_004032362.1"/>
</dbReference>
<gene>
    <name evidence="3" type="ORF">IMG5_122950</name>
</gene>
<name>G0QVD4_ICHMU</name>